<keyword evidence="6" id="KW-0436">Ligase</keyword>
<evidence type="ECO:0000256" key="3">
    <source>
        <dbReference type="ARBA" id="ARBA00013168"/>
    </source>
</evidence>
<dbReference type="EMBL" id="LR914820">
    <property type="protein sequence ID" value="CAD7254993.1"/>
    <property type="molecule type" value="Genomic_DNA"/>
</dbReference>
<evidence type="ECO:0000256" key="13">
    <source>
        <dbReference type="ARBA" id="ARBA00023146"/>
    </source>
</evidence>
<dbReference type="SUPFAM" id="SSF50447">
    <property type="entry name" value="Translation proteins"/>
    <property type="match status" value="1"/>
</dbReference>
<dbReference type="InterPro" id="IPR018165">
    <property type="entry name" value="Ala-tRNA-synth_IIc_core"/>
</dbReference>
<keyword evidence="9" id="KW-0862">Zinc</keyword>
<protein>
    <recommendedName>
        <fullName evidence="4">Alanine--tRNA ligase</fullName>
        <ecNumber evidence="3">6.1.1.7</ecNumber>
    </recommendedName>
</protein>
<dbReference type="GO" id="GO:0004813">
    <property type="term" value="F:alanine-tRNA ligase activity"/>
    <property type="evidence" value="ECO:0007669"/>
    <property type="project" value="UniProtKB-EC"/>
</dbReference>
<gene>
    <name evidence="16" type="ORF">DSTB1V02_LOCUS14739</name>
</gene>
<feature type="coiled-coil region" evidence="14">
    <location>
        <begin position="301"/>
        <end position="328"/>
    </location>
</feature>
<keyword evidence="8" id="KW-0547">Nucleotide-binding</keyword>
<dbReference type="InterPro" id="IPR009000">
    <property type="entry name" value="Transl_B-barrel_sf"/>
</dbReference>
<evidence type="ECO:0000256" key="5">
    <source>
        <dbReference type="ARBA" id="ARBA00022555"/>
    </source>
</evidence>
<evidence type="ECO:0000256" key="11">
    <source>
        <dbReference type="ARBA" id="ARBA00022884"/>
    </source>
</evidence>
<dbReference type="SMART" id="SM00863">
    <property type="entry name" value="tRNA_SAD"/>
    <property type="match status" value="1"/>
</dbReference>
<comment type="similarity">
    <text evidence="2">Belongs to the class-II aminoacyl-tRNA synthetase family. Alax-L subfamily.</text>
</comment>
<evidence type="ECO:0000259" key="15">
    <source>
        <dbReference type="PROSITE" id="PS50860"/>
    </source>
</evidence>
<dbReference type="GO" id="GO:0002161">
    <property type="term" value="F:aminoacyl-tRNA deacylase activity"/>
    <property type="evidence" value="ECO:0007669"/>
    <property type="project" value="TreeGrafter"/>
</dbReference>
<dbReference type="Pfam" id="PF01411">
    <property type="entry name" value="tRNA-synt_2c"/>
    <property type="match status" value="1"/>
</dbReference>
<proteinExistence type="inferred from homology"/>
<dbReference type="InterPro" id="IPR018164">
    <property type="entry name" value="Ala-tRNA-synth_IIc_N"/>
</dbReference>
<keyword evidence="10" id="KW-0067">ATP-binding</keyword>
<dbReference type="SUPFAM" id="SSF101353">
    <property type="entry name" value="Putative anticodon-binding domain of alanyl-tRNA synthetase (AlaRS)"/>
    <property type="match status" value="1"/>
</dbReference>
<dbReference type="GO" id="GO:0005524">
    <property type="term" value="F:ATP binding"/>
    <property type="evidence" value="ECO:0007669"/>
    <property type="project" value="UniProtKB-KW"/>
</dbReference>
<evidence type="ECO:0000256" key="2">
    <source>
        <dbReference type="ARBA" id="ARBA00008429"/>
    </source>
</evidence>
<dbReference type="Gene3D" id="2.40.30.130">
    <property type="match status" value="1"/>
</dbReference>
<dbReference type="Proteomes" id="UP000677054">
    <property type="component" value="Unassembled WGS sequence"/>
</dbReference>
<feature type="non-terminal residue" evidence="16">
    <location>
        <position position="445"/>
    </location>
</feature>
<keyword evidence="17" id="KW-1185">Reference proteome</keyword>
<evidence type="ECO:0000313" key="16">
    <source>
        <dbReference type="EMBL" id="CAD7254993.1"/>
    </source>
</evidence>
<dbReference type="AlphaFoldDB" id="A0A7R9AJ55"/>
<dbReference type="GO" id="GO:0000049">
    <property type="term" value="F:tRNA binding"/>
    <property type="evidence" value="ECO:0007669"/>
    <property type="project" value="UniProtKB-KW"/>
</dbReference>
<keyword evidence="5" id="KW-0820">tRNA-binding</keyword>
<dbReference type="GO" id="GO:0045892">
    <property type="term" value="P:negative regulation of DNA-templated transcription"/>
    <property type="evidence" value="ECO:0007669"/>
    <property type="project" value="TreeGrafter"/>
</dbReference>
<dbReference type="FunFam" id="3.30.54.20:FF:000001">
    <property type="entry name" value="Alanine--tRNA ligase"/>
    <property type="match status" value="1"/>
</dbReference>
<evidence type="ECO:0000256" key="10">
    <source>
        <dbReference type="ARBA" id="ARBA00022840"/>
    </source>
</evidence>
<dbReference type="InterPro" id="IPR003156">
    <property type="entry name" value="DHHA1_dom"/>
</dbReference>
<dbReference type="PANTHER" id="PTHR11777">
    <property type="entry name" value="ALANYL-TRNA SYNTHETASE"/>
    <property type="match status" value="1"/>
</dbReference>
<comment type="cofactor">
    <cofactor evidence="1">
        <name>Zn(2+)</name>
        <dbReference type="ChEBI" id="CHEBI:29105"/>
    </cofactor>
</comment>
<dbReference type="FunFam" id="3.30.980.10:FF:000004">
    <property type="entry name" value="Alanine--tRNA ligase, cytoplasmic"/>
    <property type="match status" value="1"/>
</dbReference>
<organism evidence="16">
    <name type="scientific">Darwinula stevensoni</name>
    <dbReference type="NCBI Taxonomy" id="69355"/>
    <lineage>
        <taxon>Eukaryota</taxon>
        <taxon>Metazoa</taxon>
        <taxon>Ecdysozoa</taxon>
        <taxon>Arthropoda</taxon>
        <taxon>Crustacea</taxon>
        <taxon>Oligostraca</taxon>
        <taxon>Ostracoda</taxon>
        <taxon>Podocopa</taxon>
        <taxon>Podocopida</taxon>
        <taxon>Darwinulocopina</taxon>
        <taxon>Darwinuloidea</taxon>
        <taxon>Darwinulidae</taxon>
        <taxon>Darwinula</taxon>
    </lineage>
</organism>
<dbReference type="OrthoDB" id="2423964at2759"/>
<keyword evidence="7" id="KW-0479">Metal-binding</keyword>
<evidence type="ECO:0000256" key="9">
    <source>
        <dbReference type="ARBA" id="ARBA00022833"/>
    </source>
</evidence>
<keyword evidence="12" id="KW-0648">Protein biosynthesis</keyword>
<dbReference type="Pfam" id="PF07973">
    <property type="entry name" value="tRNA_SAD"/>
    <property type="match status" value="1"/>
</dbReference>
<dbReference type="PANTHER" id="PTHR11777:SF9">
    <property type="entry name" value="ALANINE--TRNA LIGASE, CYTOPLASMIC"/>
    <property type="match status" value="1"/>
</dbReference>
<dbReference type="GO" id="GO:0005829">
    <property type="term" value="C:cytosol"/>
    <property type="evidence" value="ECO:0007669"/>
    <property type="project" value="TreeGrafter"/>
</dbReference>
<evidence type="ECO:0000256" key="8">
    <source>
        <dbReference type="ARBA" id="ARBA00022741"/>
    </source>
</evidence>
<keyword evidence="13" id="KW-0030">Aminoacyl-tRNA synthetase</keyword>
<dbReference type="Gene3D" id="3.10.310.40">
    <property type="match status" value="1"/>
</dbReference>
<reference evidence="16" key="1">
    <citation type="submission" date="2020-11" db="EMBL/GenBank/DDBJ databases">
        <authorList>
            <person name="Tran Van P."/>
        </authorList>
    </citation>
    <scope>NUCLEOTIDE SEQUENCE</scope>
</reference>
<dbReference type="InterPro" id="IPR012947">
    <property type="entry name" value="tRNA_SAD"/>
</dbReference>
<name>A0A7R9AJ55_9CRUS</name>
<feature type="domain" description="Alanyl-transfer RNA synthetases family profile" evidence="15">
    <location>
        <begin position="1"/>
        <end position="278"/>
    </location>
</feature>
<dbReference type="EMBL" id="CAJPEV010015302">
    <property type="protein sequence ID" value="CAG0907138.1"/>
    <property type="molecule type" value="Genomic_DNA"/>
</dbReference>
<evidence type="ECO:0000256" key="1">
    <source>
        <dbReference type="ARBA" id="ARBA00001947"/>
    </source>
</evidence>
<dbReference type="EC" id="6.1.1.7" evidence="3"/>
<evidence type="ECO:0000256" key="7">
    <source>
        <dbReference type="ARBA" id="ARBA00022723"/>
    </source>
</evidence>
<evidence type="ECO:0000256" key="12">
    <source>
        <dbReference type="ARBA" id="ARBA00022917"/>
    </source>
</evidence>
<dbReference type="PROSITE" id="PS50860">
    <property type="entry name" value="AA_TRNA_LIGASE_II_ALA"/>
    <property type="match status" value="1"/>
</dbReference>
<dbReference type="Gene3D" id="3.30.54.20">
    <property type="match status" value="1"/>
</dbReference>
<evidence type="ECO:0000256" key="4">
    <source>
        <dbReference type="ARBA" id="ARBA00017959"/>
    </source>
</evidence>
<dbReference type="GO" id="GO:0006419">
    <property type="term" value="P:alanyl-tRNA aminoacylation"/>
    <property type="evidence" value="ECO:0007669"/>
    <property type="project" value="InterPro"/>
</dbReference>
<keyword evidence="14" id="KW-0175">Coiled coil</keyword>
<dbReference type="Pfam" id="PF02272">
    <property type="entry name" value="DHHA1"/>
    <property type="match status" value="1"/>
</dbReference>
<evidence type="ECO:0000256" key="14">
    <source>
        <dbReference type="SAM" id="Coils"/>
    </source>
</evidence>
<dbReference type="InterPro" id="IPR018162">
    <property type="entry name" value="Ala-tRNA-ligase_IIc_anticod-bd"/>
</dbReference>
<accession>A0A7R9AJ55</accession>
<dbReference type="InterPro" id="IPR018163">
    <property type="entry name" value="Thr/Ala-tRNA-synth_IIc_edit"/>
</dbReference>
<evidence type="ECO:0000256" key="6">
    <source>
        <dbReference type="ARBA" id="ARBA00022598"/>
    </source>
</evidence>
<dbReference type="Gene3D" id="3.30.980.10">
    <property type="entry name" value="Threonyl-trna Synthetase, Chain A, domain 2"/>
    <property type="match status" value="1"/>
</dbReference>
<dbReference type="FunFam" id="3.10.310.40:FF:000001">
    <property type="entry name" value="Alanine--tRNA ligase"/>
    <property type="match status" value="1"/>
</dbReference>
<dbReference type="GO" id="GO:0046872">
    <property type="term" value="F:metal ion binding"/>
    <property type="evidence" value="ECO:0007669"/>
    <property type="project" value="UniProtKB-KW"/>
</dbReference>
<keyword evidence="11" id="KW-0694">RNA-binding</keyword>
<dbReference type="Gene3D" id="6.10.250.550">
    <property type="match status" value="1"/>
</dbReference>
<sequence length="445" mass="48151">AQTRVMHIIEGEEKRFFETIEHGMRILDHEIDTLKANHQTVLNAVTTLNEGQKGTVILEKTPFYGESGGQVGDQGVLTESNTLSPMLFKVEDAQKLRADVIAHTGTLVAGTLNIGDEVCAKIDLARRKKVMRNHSATHLLHKALRDVLGDHVQQKGSHVDDLRTRFDFTHDAPVSSEEMRRIENYVNAEILANVETQSRELSIEDAQKTGAVMLFGEKYGDMVRVLDIGSSRELCGGTHVGRSGDIGLFKIMSEGGVAAGVRRIEAVTATAALMQIQKIENQVHEIAATVKANPNEVTDRVSQLIEQNKQFEKELAQVKQQLAHSQSGGMANSAEEVGNGVKVLATVIGNADIAYLRTTLDQLKDKLGTAAIVLASIEGDKVNLVTGVTHNLTDKVKAGELANFVALQVGGKGGGRADMAQAGGTDPHKLPQALASVKNWVLERV</sequence>
<evidence type="ECO:0000313" key="17">
    <source>
        <dbReference type="Proteomes" id="UP000677054"/>
    </source>
</evidence>
<dbReference type="InterPro" id="IPR050058">
    <property type="entry name" value="Ala-tRNA_ligase"/>
</dbReference>
<dbReference type="SUPFAM" id="SSF55186">
    <property type="entry name" value="ThrRS/AlaRS common domain"/>
    <property type="match status" value="1"/>
</dbReference>